<dbReference type="InParanoid" id="B4N409"/>
<accession>B4N409</accession>
<dbReference type="eggNOG" id="ENOG502SWKR">
    <property type="taxonomic scope" value="Eukaryota"/>
</dbReference>
<evidence type="ECO:0000313" key="3">
    <source>
        <dbReference type="Proteomes" id="UP000007798"/>
    </source>
</evidence>
<evidence type="ECO:0000256" key="1">
    <source>
        <dbReference type="SAM" id="SignalP"/>
    </source>
</evidence>
<keyword evidence="3" id="KW-1185">Reference proteome</keyword>
<feature type="chain" id="PRO_5006458207" description="DUF753 domain-containing protein" evidence="1">
    <location>
        <begin position="26"/>
        <end position="264"/>
    </location>
</feature>
<proteinExistence type="predicted"/>
<dbReference type="EMBL" id="CH964095">
    <property type="protein sequence ID" value="EDW79364.2"/>
    <property type="molecule type" value="Genomic_DNA"/>
</dbReference>
<dbReference type="OrthoDB" id="8173223at2759"/>
<protein>
    <recommendedName>
        <fullName evidence="4">DUF753 domain-containing protein</fullName>
    </recommendedName>
</protein>
<gene>
    <name evidence="2" type="primary">Dwil\GK25156</name>
    <name evidence="2" type="ORF">Dwil_GK25156</name>
</gene>
<dbReference type="AlphaFoldDB" id="B4N409"/>
<name>B4N409_DROWI</name>
<keyword evidence="1" id="KW-0732">Signal</keyword>
<dbReference type="Proteomes" id="UP000007798">
    <property type="component" value="Unassembled WGS sequence"/>
</dbReference>
<feature type="signal peptide" evidence="1">
    <location>
        <begin position="1"/>
        <end position="25"/>
    </location>
</feature>
<sequence>MPGSYSHPYQFLLAVCLIACAPTQGFVTSSASSSITADKSNSKLLQTLGDAAKSLQAAQKSLEAAAQFQTPSVVQDLSLVCKELCGAGLGVALCVGNCATPIDADITKTKILNSNFDLVKCKQLCGLHLDGLDCECDGSSISMEDAPKGKEVSSDAFGDRLCTSFCHQRHNTLPGCSPCQLIVGKVIDMDKKMALKASGMQGITTHGADPSEYLTKVEQALANAVEAVAEETTDTPDWNELCKVLCKTGDGGSLCNCDLSPFST</sequence>
<evidence type="ECO:0000313" key="2">
    <source>
        <dbReference type="EMBL" id="EDW79364.2"/>
    </source>
</evidence>
<evidence type="ECO:0008006" key="4">
    <source>
        <dbReference type="Google" id="ProtNLM"/>
    </source>
</evidence>
<organism evidence="2 3">
    <name type="scientific">Drosophila willistoni</name>
    <name type="common">Fruit fly</name>
    <dbReference type="NCBI Taxonomy" id="7260"/>
    <lineage>
        <taxon>Eukaryota</taxon>
        <taxon>Metazoa</taxon>
        <taxon>Ecdysozoa</taxon>
        <taxon>Arthropoda</taxon>
        <taxon>Hexapoda</taxon>
        <taxon>Insecta</taxon>
        <taxon>Pterygota</taxon>
        <taxon>Neoptera</taxon>
        <taxon>Endopterygota</taxon>
        <taxon>Diptera</taxon>
        <taxon>Brachycera</taxon>
        <taxon>Muscomorpha</taxon>
        <taxon>Ephydroidea</taxon>
        <taxon>Drosophilidae</taxon>
        <taxon>Drosophila</taxon>
        <taxon>Sophophora</taxon>
    </lineage>
</organism>
<dbReference type="KEGG" id="dwi:6645463"/>
<dbReference type="HOGENOM" id="CLU_1231052_0_0_1"/>
<reference evidence="2 3" key="1">
    <citation type="journal article" date="2007" name="Nature">
        <title>Evolution of genes and genomes on the Drosophila phylogeny.</title>
        <authorList>
            <consortium name="Drosophila 12 Genomes Consortium"/>
            <person name="Clark A.G."/>
            <person name="Eisen M.B."/>
            <person name="Smith D.R."/>
            <person name="Bergman C.M."/>
            <person name="Oliver B."/>
            <person name="Markow T.A."/>
            <person name="Kaufman T.C."/>
            <person name="Kellis M."/>
            <person name="Gelbart W."/>
            <person name="Iyer V.N."/>
            <person name="Pollard D.A."/>
            <person name="Sackton T.B."/>
            <person name="Larracuente A.M."/>
            <person name="Singh N.D."/>
            <person name="Abad J.P."/>
            <person name="Abt D.N."/>
            <person name="Adryan B."/>
            <person name="Aguade M."/>
            <person name="Akashi H."/>
            <person name="Anderson W.W."/>
            <person name="Aquadro C.F."/>
            <person name="Ardell D.H."/>
            <person name="Arguello R."/>
            <person name="Artieri C.G."/>
            <person name="Barbash D.A."/>
            <person name="Barker D."/>
            <person name="Barsanti P."/>
            <person name="Batterham P."/>
            <person name="Batzoglou S."/>
            <person name="Begun D."/>
            <person name="Bhutkar A."/>
            <person name="Blanco E."/>
            <person name="Bosak S.A."/>
            <person name="Bradley R.K."/>
            <person name="Brand A.D."/>
            <person name="Brent M.R."/>
            <person name="Brooks A.N."/>
            <person name="Brown R.H."/>
            <person name="Butlin R.K."/>
            <person name="Caggese C."/>
            <person name="Calvi B.R."/>
            <person name="Bernardo de Carvalho A."/>
            <person name="Caspi A."/>
            <person name="Castrezana S."/>
            <person name="Celniker S.E."/>
            <person name="Chang J.L."/>
            <person name="Chapple C."/>
            <person name="Chatterji S."/>
            <person name="Chinwalla A."/>
            <person name="Civetta A."/>
            <person name="Clifton S.W."/>
            <person name="Comeron J.M."/>
            <person name="Costello J.C."/>
            <person name="Coyne J.A."/>
            <person name="Daub J."/>
            <person name="David R.G."/>
            <person name="Delcher A.L."/>
            <person name="Delehaunty K."/>
            <person name="Do C.B."/>
            <person name="Ebling H."/>
            <person name="Edwards K."/>
            <person name="Eickbush T."/>
            <person name="Evans J.D."/>
            <person name="Filipski A."/>
            <person name="Findeiss S."/>
            <person name="Freyhult E."/>
            <person name="Fulton L."/>
            <person name="Fulton R."/>
            <person name="Garcia A.C."/>
            <person name="Gardiner A."/>
            <person name="Garfield D.A."/>
            <person name="Garvin B.E."/>
            <person name="Gibson G."/>
            <person name="Gilbert D."/>
            <person name="Gnerre S."/>
            <person name="Godfrey J."/>
            <person name="Good R."/>
            <person name="Gotea V."/>
            <person name="Gravely B."/>
            <person name="Greenberg A.J."/>
            <person name="Griffiths-Jones S."/>
            <person name="Gross S."/>
            <person name="Guigo R."/>
            <person name="Gustafson E.A."/>
            <person name="Haerty W."/>
            <person name="Hahn M.W."/>
            <person name="Halligan D.L."/>
            <person name="Halpern A.L."/>
            <person name="Halter G.M."/>
            <person name="Han M.V."/>
            <person name="Heger A."/>
            <person name="Hillier L."/>
            <person name="Hinrichs A.S."/>
            <person name="Holmes I."/>
            <person name="Hoskins R.A."/>
            <person name="Hubisz M.J."/>
            <person name="Hultmark D."/>
            <person name="Huntley M.A."/>
            <person name="Jaffe D.B."/>
            <person name="Jagadeeshan S."/>
            <person name="Jeck W.R."/>
            <person name="Johnson J."/>
            <person name="Jones C.D."/>
            <person name="Jordan W.C."/>
            <person name="Karpen G.H."/>
            <person name="Kataoka E."/>
            <person name="Keightley P.D."/>
            <person name="Kheradpour P."/>
            <person name="Kirkness E.F."/>
            <person name="Koerich L.B."/>
            <person name="Kristiansen K."/>
            <person name="Kudrna D."/>
            <person name="Kulathinal R.J."/>
            <person name="Kumar S."/>
            <person name="Kwok R."/>
            <person name="Lander E."/>
            <person name="Langley C.H."/>
            <person name="Lapoint R."/>
            <person name="Lazzaro B.P."/>
            <person name="Lee S.J."/>
            <person name="Levesque L."/>
            <person name="Li R."/>
            <person name="Lin C.F."/>
            <person name="Lin M.F."/>
            <person name="Lindblad-Toh K."/>
            <person name="Llopart A."/>
            <person name="Long M."/>
            <person name="Low L."/>
            <person name="Lozovsky E."/>
            <person name="Lu J."/>
            <person name="Luo M."/>
            <person name="Machado C.A."/>
            <person name="Makalowski W."/>
            <person name="Marzo M."/>
            <person name="Matsuda M."/>
            <person name="Matzkin L."/>
            <person name="McAllister B."/>
            <person name="McBride C.S."/>
            <person name="McKernan B."/>
            <person name="McKernan K."/>
            <person name="Mendez-Lago M."/>
            <person name="Minx P."/>
            <person name="Mollenhauer M.U."/>
            <person name="Montooth K."/>
            <person name="Mount S.M."/>
            <person name="Mu X."/>
            <person name="Myers E."/>
            <person name="Negre B."/>
            <person name="Newfeld S."/>
            <person name="Nielsen R."/>
            <person name="Noor M.A."/>
            <person name="O'Grady P."/>
            <person name="Pachter L."/>
            <person name="Papaceit M."/>
            <person name="Parisi M.J."/>
            <person name="Parisi M."/>
            <person name="Parts L."/>
            <person name="Pedersen J.S."/>
            <person name="Pesole G."/>
            <person name="Phillippy A.M."/>
            <person name="Ponting C.P."/>
            <person name="Pop M."/>
            <person name="Porcelli D."/>
            <person name="Powell J.R."/>
            <person name="Prohaska S."/>
            <person name="Pruitt K."/>
            <person name="Puig M."/>
            <person name="Quesneville H."/>
            <person name="Ram K.R."/>
            <person name="Rand D."/>
            <person name="Rasmussen M.D."/>
            <person name="Reed L.K."/>
            <person name="Reenan R."/>
            <person name="Reily A."/>
            <person name="Remington K.A."/>
            <person name="Rieger T.T."/>
            <person name="Ritchie M.G."/>
            <person name="Robin C."/>
            <person name="Rogers Y.H."/>
            <person name="Rohde C."/>
            <person name="Rozas J."/>
            <person name="Rubenfield M.J."/>
            <person name="Ruiz A."/>
            <person name="Russo S."/>
            <person name="Salzberg S.L."/>
            <person name="Sanchez-Gracia A."/>
            <person name="Saranga D.J."/>
            <person name="Sato H."/>
            <person name="Schaeffer S.W."/>
            <person name="Schatz M.C."/>
            <person name="Schlenke T."/>
            <person name="Schwartz R."/>
            <person name="Segarra C."/>
            <person name="Singh R.S."/>
            <person name="Sirot L."/>
            <person name="Sirota M."/>
            <person name="Sisneros N.B."/>
            <person name="Smith C.D."/>
            <person name="Smith T.F."/>
            <person name="Spieth J."/>
            <person name="Stage D.E."/>
            <person name="Stark A."/>
            <person name="Stephan W."/>
            <person name="Strausberg R.L."/>
            <person name="Strempel S."/>
            <person name="Sturgill D."/>
            <person name="Sutton G."/>
            <person name="Sutton G.G."/>
            <person name="Tao W."/>
            <person name="Teichmann S."/>
            <person name="Tobari Y.N."/>
            <person name="Tomimura Y."/>
            <person name="Tsolas J.M."/>
            <person name="Valente V.L."/>
            <person name="Venter E."/>
            <person name="Venter J.C."/>
            <person name="Vicario S."/>
            <person name="Vieira F.G."/>
            <person name="Vilella A.J."/>
            <person name="Villasante A."/>
            <person name="Walenz B."/>
            <person name="Wang J."/>
            <person name="Wasserman M."/>
            <person name="Watts T."/>
            <person name="Wilson D."/>
            <person name="Wilson R.K."/>
            <person name="Wing R.A."/>
            <person name="Wolfner M.F."/>
            <person name="Wong A."/>
            <person name="Wong G.K."/>
            <person name="Wu C.I."/>
            <person name="Wu G."/>
            <person name="Yamamoto D."/>
            <person name="Yang H.P."/>
            <person name="Yang S.P."/>
            <person name="Yorke J.A."/>
            <person name="Yoshida K."/>
            <person name="Zdobnov E."/>
            <person name="Zhang P."/>
            <person name="Zhang Y."/>
            <person name="Zimin A.V."/>
            <person name="Baldwin J."/>
            <person name="Abdouelleil A."/>
            <person name="Abdulkadir J."/>
            <person name="Abebe A."/>
            <person name="Abera B."/>
            <person name="Abreu J."/>
            <person name="Acer S.C."/>
            <person name="Aftuck L."/>
            <person name="Alexander A."/>
            <person name="An P."/>
            <person name="Anderson E."/>
            <person name="Anderson S."/>
            <person name="Arachi H."/>
            <person name="Azer M."/>
            <person name="Bachantsang P."/>
            <person name="Barry A."/>
            <person name="Bayul T."/>
            <person name="Berlin A."/>
            <person name="Bessette D."/>
            <person name="Bloom T."/>
            <person name="Blye J."/>
            <person name="Boguslavskiy L."/>
            <person name="Bonnet C."/>
            <person name="Boukhgalter B."/>
            <person name="Bourzgui I."/>
            <person name="Brown A."/>
            <person name="Cahill P."/>
            <person name="Channer S."/>
            <person name="Cheshatsang Y."/>
            <person name="Chuda L."/>
            <person name="Citroen M."/>
            <person name="Collymore A."/>
            <person name="Cooke P."/>
            <person name="Costello M."/>
            <person name="D'Aco K."/>
            <person name="Daza R."/>
            <person name="De Haan G."/>
            <person name="DeGray S."/>
            <person name="DeMaso C."/>
            <person name="Dhargay N."/>
            <person name="Dooley K."/>
            <person name="Dooley E."/>
            <person name="Doricent M."/>
            <person name="Dorje P."/>
            <person name="Dorjee K."/>
            <person name="Dupes A."/>
            <person name="Elong R."/>
            <person name="Falk J."/>
            <person name="Farina A."/>
            <person name="Faro S."/>
            <person name="Ferguson D."/>
            <person name="Fisher S."/>
            <person name="Foley C.D."/>
            <person name="Franke A."/>
            <person name="Friedrich D."/>
            <person name="Gadbois L."/>
            <person name="Gearin G."/>
            <person name="Gearin C.R."/>
            <person name="Giannoukos G."/>
            <person name="Goode T."/>
            <person name="Graham J."/>
            <person name="Grandbois E."/>
            <person name="Grewal S."/>
            <person name="Gyaltsen K."/>
            <person name="Hafez N."/>
            <person name="Hagos B."/>
            <person name="Hall J."/>
            <person name="Henson C."/>
            <person name="Hollinger A."/>
            <person name="Honan T."/>
            <person name="Huard M.D."/>
            <person name="Hughes L."/>
            <person name="Hurhula B."/>
            <person name="Husby M.E."/>
            <person name="Kamat A."/>
            <person name="Kanga B."/>
            <person name="Kashin S."/>
            <person name="Khazanovich D."/>
            <person name="Kisner P."/>
            <person name="Lance K."/>
            <person name="Lara M."/>
            <person name="Lee W."/>
            <person name="Lennon N."/>
            <person name="Letendre F."/>
            <person name="LeVine R."/>
            <person name="Lipovsky A."/>
            <person name="Liu X."/>
            <person name="Liu J."/>
            <person name="Liu S."/>
            <person name="Lokyitsang T."/>
            <person name="Lokyitsang Y."/>
            <person name="Lubonja R."/>
            <person name="Lui A."/>
            <person name="MacDonald P."/>
            <person name="Magnisalis V."/>
            <person name="Maru K."/>
            <person name="Matthews C."/>
            <person name="McCusker W."/>
            <person name="McDonough S."/>
            <person name="Mehta T."/>
            <person name="Meldrim J."/>
            <person name="Meneus L."/>
            <person name="Mihai O."/>
            <person name="Mihalev A."/>
            <person name="Mihova T."/>
            <person name="Mittelman R."/>
            <person name="Mlenga V."/>
            <person name="Montmayeur A."/>
            <person name="Mulrain L."/>
            <person name="Navidi A."/>
            <person name="Naylor J."/>
            <person name="Negash T."/>
            <person name="Nguyen T."/>
            <person name="Nguyen N."/>
            <person name="Nicol R."/>
            <person name="Norbu C."/>
            <person name="Norbu N."/>
            <person name="Novod N."/>
            <person name="O'Neill B."/>
            <person name="Osman S."/>
            <person name="Markiewicz E."/>
            <person name="Oyono O.L."/>
            <person name="Patti C."/>
            <person name="Phunkhang P."/>
            <person name="Pierre F."/>
            <person name="Priest M."/>
            <person name="Raghuraman S."/>
            <person name="Rege F."/>
            <person name="Reyes R."/>
            <person name="Rise C."/>
            <person name="Rogov P."/>
            <person name="Ross K."/>
            <person name="Ryan E."/>
            <person name="Settipalli S."/>
            <person name="Shea T."/>
            <person name="Sherpa N."/>
            <person name="Shi L."/>
            <person name="Shih D."/>
            <person name="Sparrow T."/>
            <person name="Spaulding J."/>
            <person name="Stalker J."/>
            <person name="Stange-Thomann N."/>
            <person name="Stavropoulos S."/>
            <person name="Stone C."/>
            <person name="Strader C."/>
            <person name="Tesfaye S."/>
            <person name="Thomson T."/>
            <person name="Thoulutsang Y."/>
            <person name="Thoulutsang D."/>
            <person name="Topham K."/>
            <person name="Topping I."/>
            <person name="Tsamla T."/>
            <person name="Vassiliev H."/>
            <person name="Vo A."/>
            <person name="Wangchuk T."/>
            <person name="Wangdi T."/>
            <person name="Weiand M."/>
            <person name="Wilkinson J."/>
            <person name="Wilson A."/>
            <person name="Yadav S."/>
            <person name="Young G."/>
            <person name="Yu Q."/>
            <person name="Zembek L."/>
            <person name="Zhong D."/>
            <person name="Zimmer A."/>
            <person name="Zwirko Z."/>
            <person name="Jaffe D.B."/>
            <person name="Alvarez P."/>
            <person name="Brockman W."/>
            <person name="Butler J."/>
            <person name="Chin C."/>
            <person name="Gnerre S."/>
            <person name="Grabherr M."/>
            <person name="Kleber M."/>
            <person name="Mauceli E."/>
            <person name="MacCallum I."/>
        </authorList>
    </citation>
    <scope>NUCLEOTIDE SEQUENCE [LARGE SCALE GENOMIC DNA]</scope>
    <source>
        <strain evidence="3">Tucson 14030-0811.24</strain>
    </source>
</reference>
<dbReference type="FunCoup" id="B4N409">
    <property type="interactions" value="1"/>
</dbReference>